<gene>
    <name evidence="2" type="ORF">RUMLAC_02181</name>
</gene>
<comment type="caution">
    <text evidence="2">The sequence shown here is derived from an EMBL/GenBank/DDBJ whole genome shotgun (WGS) entry which is preliminary data.</text>
</comment>
<feature type="region of interest" description="Disordered" evidence="1">
    <location>
        <begin position="1"/>
        <end position="45"/>
    </location>
</feature>
<reference evidence="2 3" key="1">
    <citation type="submission" date="2008-08" db="EMBL/GenBank/DDBJ databases">
        <title>Draft genome sequence of Ruminococcus lactaris ATCC 29176.</title>
        <authorList>
            <person name="Sudarsanam P."/>
            <person name="Ley R."/>
            <person name="Guruge J."/>
            <person name="Turnbaugh P.J."/>
            <person name="Mahowald M."/>
            <person name="Liep D."/>
            <person name="Gordon J."/>
        </authorList>
    </citation>
    <scope>NUCLEOTIDE SEQUENCE [LARGE SCALE GENOMIC DNA]</scope>
    <source>
        <strain evidence="2 3">ATCC 29176</strain>
    </source>
</reference>
<reference evidence="2 3" key="2">
    <citation type="submission" date="2008-08" db="EMBL/GenBank/DDBJ databases">
        <authorList>
            <person name="Fulton L."/>
            <person name="Clifton S."/>
            <person name="Fulton B."/>
            <person name="Xu J."/>
            <person name="Minx P."/>
            <person name="Pepin K.H."/>
            <person name="Johnson M."/>
            <person name="Bhonagiri V."/>
            <person name="Nash W.E."/>
            <person name="Mardis E.R."/>
            <person name="Wilson R.K."/>
        </authorList>
    </citation>
    <scope>NUCLEOTIDE SEQUENCE [LARGE SCALE GENOMIC DNA]</scope>
    <source>
        <strain evidence="2 3">ATCC 29176</strain>
    </source>
</reference>
<accession>B5CRT0</accession>
<evidence type="ECO:0000256" key="1">
    <source>
        <dbReference type="SAM" id="MobiDB-lite"/>
    </source>
</evidence>
<keyword evidence="3" id="KW-1185">Reference proteome</keyword>
<name>B5CRT0_9FIRM</name>
<evidence type="ECO:0000313" key="3">
    <source>
        <dbReference type="Proteomes" id="UP000003254"/>
    </source>
</evidence>
<sequence length="45" mass="4893">MIMHTFADWGNTGQNMAESIGNTTVSTTKAHGRNRDKDKGVGRNS</sequence>
<organism evidence="2 3">
    <name type="scientific">[Ruminococcus] lactaris ATCC 29176</name>
    <dbReference type="NCBI Taxonomy" id="471875"/>
    <lineage>
        <taxon>Bacteria</taxon>
        <taxon>Bacillati</taxon>
        <taxon>Bacillota</taxon>
        <taxon>Clostridia</taxon>
        <taxon>Lachnospirales</taxon>
        <taxon>Lachnospiraceae</taxon>
        <taxon>Mediterraneibacter</taxon>
    </lineage>
</organism>
<dbReference type="AlphaFoldDB" id="B5CRT0"/>
<dbReference type="Proteomes" id="UP000003254">
    <property type="component" value="Unassembled WGS sequence"/>
</dbReference>
<dbReference type="HOGENOM" id="CLU_3204892_0_0_9"/>
<dbReference type="EMBL" id="ABOU02000048">
    <property type="protein sequence ID" value="EDY32018.1"/>
    <property type="molecule type" value="Genomic_DNA"/>
</dbReference>
<protein>
    <submittedName>
        <fullName evidence="2">Uncharacterized protein</fullName>
    </submittedName>
</protein>
<feature type="compositionally biased region" description="Basic and acidic residues" evidence="1">
    <location>
        <begin position="33"/>
        <end position="45"/>
    </location>
</feature>
<feature type="compositionally biased region" description="Polar residues" evidence="1">
    <location>
        <begin position="11"/>
        <end position="29"/>
    </location>
</feature>
<dbReference type="eggNOG" id="ENOG5032820">
    <property type="taxonomic scope" value="Bacteria"/>
</dbReference>
<proteinExistence type="predicted"/>
<evidence type="ECO:0000313" key="2">
    <source>
        <dbReference type="EMBL" id="EDY32018.1"/>
    </source>
</evidence>